<keyword evidence="1" id="KW-0812">Transmembrane</keyword>
<organism evidence="3 4">
    <name type="scientific">Bremia lactucae</name>
    <name type="common">Lettuce downy mildew</name>
    <dbReference type="NCBI Taxonomy" id="4779"/>
    <lineage>
        <taxon>Eukaryota</taxon>
        <taxon>Sar</taxon>
        <taxon>Stramenopiles</taxon>
        <taxon>Oomycota</taxon>
        <taxon>Peronosporomycetes</taxon>
        <taxon>Peronosporales</taxon>
        <taxon>Peronosporaceae</taxon>
        <taxon>Bremia</taxon>
    </lineage>
</organism>
<feature type="signal peptide" evidence="2">
    <location>
        <begin position="1"/>
        <end position="19"/>
    </location>
</feature>
<accession>A0A976IG48</accession>
<feature type="chain" id="PRO_5037008216" evidence="2">
    <location>
        <begin position="20"/>
        <end position="61"/>
    </location>
</feature>
<feature type="transmembrane region" description="Helical" evidence="1">
    <location>
        <begin position="33"/>
        <end position="54"/>
    </location>
</feature>
<dbReference type="AlphaFoldDB" id="A0A976IG48"/>
<gene>
    <name evidence="3" type="ORF">CCR75_008072</name>
</gene>
<dbReference type="RefSeq" id="XP_067819923.1">
    <property type="nucleotide sequence ID" value="XM_067966127.1"/>
</dbReference>
<reference evidence="3 4" key="1">
    <citation type="journal article" date="2021" name="Genome Biol.">
        <title>AFLAP: assembly-free linkage analysis pipeline using k-mers from genome sequencing data.</title>
        <authorList>
            <person name="Fletcher K."/>
            <person name="Zhang L."/>
            <person name="Gil J."/>
            <person name="Han R."/>
            <person name="Cavanaugh K."/>
            <person name="Michelmore R."/>
        </authorList>
    </citation>
    <scope>NUCLEOTIDE SEQUENCE [LARGE SCALE GENOMIC DNA]</scope>
    <source>
        <strain evidence="3 4">SF5</strain>
    </source>
</reference>
<comment type="caution">
    <text evidence="3">The sequence shown here is derived from an EMBL/GenBank/DDBJ whole genome shotgun (WGS) entry which is preliminary data.</text>
</comment>
<keyword evidence="1" id="KW-0472">Membrane</keyword>
<dbReference type="EMBL" id="SHOA02000014">
    <property type="protein sequence ID" value="TDH70424.1"/>
    <property type="molecule type" value="Genomic_DNA"/>
</dbReference>
<dbReference type="Proteomes" id="UP000294530">
    <property type="component" value="Unassembled WGS sequence"/>
</dbReference>
<proteinExistence type="predicted"/>
<sequence>MRLLDVLVAFVILAATSLAMNSAAQLTPSVDYLLSPLFISWILSLDNLTTFMLAREAILKD</sequence>
<keyword evidence="1" id="KW-1133">Transmembrane helix</keyword>
<keyword evidence="2" id="KW-0732">Signal</keyword>
<evidence type="ECO:0000256" key="1">
    <source>
        <dbReference type="SAM" id="Phobius"/>
    </source>
</evidence>
<dbReference type="KEGG" id="blac:94351798"/>
<evidence type="ECO:0000313" key="4">
    <source>
        <dbReference type="Proteomes" id="UP000294530"/>
    </source>
</evidence>
<dbReference type="GeneID" id="94351798"/>
<protein>
    <submittedName>
        <fullName evidence="3">Uncharacterized protein</fullName>
    </submittedName>
</protein>
<keyword evidence="4" id="KW-1185">Reference proteome</keyword>
<evidence type="ECO:0000313" key="3">
    <source>
        <dbReference type="EMBL" id="TDH70424.1"/>
    </source>
</evidence>
<evidence type="ECO:0000256" key="2">
    <source>
        <dbReference type="SAM" id="SignalP"/>
    </source>
</evidence>
<name>A0A976IG48_BRELC</name>